<comment type="caution">
    <text evidence="1">The sequence shown here is derived from an EMBL/GenBank/DDBJ whole genome shotgun (WGS) entry which is preliminary data.</text>
</comment>
<reference evidence="1" key="1">
    <citation type="submission" date="2020-07" db="EMBL/GenBank/DDBJ databases">
        <title>Genome sequence and genetic diversity analysis of an under-domesticated orphan crop, white fonio (Digitaria exilis).</title>
        <authorList>
            <person name="Bennetzen J.L."/>
            <person name="Chen S."/>
            <person name="Ma X."/>
            <person name="Wang X."/>
            <person name="Yssel A.E.J."/>
            <person name="Chaluvadi S.R."/>
            <person name="Johnson M."/>
            <person name="Gangashetty P."/>
            <person name="Hamidou F."/>
            <person name="Sanogo M.D."/>
            <person name="Zwaenepoel A."/>
            <person name="Wallace J."/>
            <person name="Van De Peer Y."/>
            <person name="Van Deynze A."/>
        </authorList>
    </citation>
    <scope>NUCLEOTIDE SEQUENCE</scope>
    <source>
        <tissue evidence="1">Leaves</tissue>
    </source>
</reference>
<evidence type="ECO:0000313" key="1">
    <source>
        <dbReference type="EMBL" id="KAF8780453.1"/>
    </source>
</evidence>
<dbReference type="OrthoDB" id="678732at2759"/>
<organism evidence="1 2">
    <name type="scientific">Digitaria exilis</name>
    <dbReference type="NCBI Taxonomy" id="1010633"/>
    <lineage>
        <taxon>Eukaryota</taxon>
        <taxon>Viridiplantae</taxon>
        <taxon>Streptophyta</taxon>
        <taxon>Embryophyta</taxon>
        <taxon>Tracheophyta</taxon>
        <taxon>Spermatophyta</taxon>
        <taxon>Magnoliopsida</taxon>
        <taxon>Liliopsida</taxon>
        <taxon>Poales</taxon>
        <taxon>Poaceae</taxon>
        <taxon>PACMAD clade</taxon>
        <taxon>Panicoideae</taxon>
        <taxon>Panicodae</taxon>
        <taxon>Paniceae</taxon>
        <taxon>Anthephorinae</taxon>
        <taxon>Digitaria</taxon>
    </lineage>
</organism>
<protein>
    <submittedName>
        <fullName evidence="1">Uncharacterized protein</fullName>
    </submittedName>
</protein>
<dbReference type="Proteomes" id="UP000636709">
    <property type="component" value="Unassembled WGS sequence"/>
</dbReference>
<dbReference type="EMBL" id="JACEFO010000138">
    <property type="protein sequence ID" value="KAF8780453.1"/>
    <property type="molecule type" value="Genomic_DNA"/>
</dbReference>
<keyword evidence="2" id="KW-1185">Reference proteome</keyword>
<dbReference type="AlphaFoldDB" id="A0A835FX54"/>
<gene>
    <name evidence="1" type="ORF">HU200_001576</name>
</gene>
<evidence type="ECO:0000313" key="2">
    <source>
        <dbReference type="Proteomes" id="UP000636709"/>
    </source>
</evidence>
<name>A0A835FX54_9POAL</name>
<proteinExistence type="predicted"/>
<sequence length="99" mass="11431">MTNEEKKEAIARRLETPSLCHCGDPAQIHRTVKKCSFTPTFLSVATEQKVDIRYVLFLSMIMARSHIGLWMRKVARKRRKRGASHRIDYVIVGSKLTMV</sequence>
<accession>A0A835FX54</accession>